<feature type="chain" id="PRO_5005326783" evidence="1">
    <location>
        <begin position="23"/>
        <end position="318"/>
    </location>
</feature>
<organism evidence="2 3">
    <name type="scientific">Angiostrongylus cantonensis</name>
    <name type="common">Rat lungworm</name>
    <dbReference type="NCBI Taxonomy" id="6313"/>
    <lineage>
        <taxon>Eukaryota</taxon>
        <taxon>Metazoa</taxon>
        <taxon>Ecdysozoa</taxon>
        <taxon>Nematoda</taxon>
        <taxon>Chromadorea</taxon>
        <taxon>Rhabditida</taxon>
        <taxon>Rhabditina</taxon>
        <taxon>Rhabditomorpha</taxon>
        <taxon>Strongyloidea</taxon>
        <taxon>Metastrongylidae</taxon>
        <taxon>Angiostrongylus</taxon>
    </lineage>
</organism>
<dbReference type="Gene3D" id="3.90.550.10">
    <property type="entry name" value="Spore Coat Polysaccharide Biosynthesis Protein SpsA, Chain A"/>
    <property type="match status" value="1"/>
</dbReference>
<reference evidence="3" key="2">
    <citation type="submission" date="2017-02" db="UniProtKB">
        <authorList>
            <consortium name="WormBaseParasite"/>
        </authorList>
    </citation>
    <scope>IDENTIFICATION</scope>
</reference>
<dbReference type="WBParaSite" id="ACAC_0000667301-mRNA-1">
    <property type="protein sequence ID" value="ACAC_0000667301-mRNA-1"/>
    <property type="gene ID" value="ACAC_0000667301"/>
</dbReference>
<name>A0A0K0D992_ANGCA</name>
<dbReference type="AlphaFoldDB" id="A0A0K0D992"/>
<dbReference type="InterPro" id="IPR004988">
    <property type="entry name" value="DUF273"/>
</dbReference>
<evidence type="ECO:0000313" key="2">
    <source>
        <dbReference type="Proteomes" id="UP000035642"/>
    </source>
</evidence>
<dbReference type="STRING" id="6313.A0A0K0D992"/>
<dbReference type="InterPro" id="IPR029044">
    <property type="entry name" value="Nucleotide-diphossugar_trans"/>
</dbReference>
<dbReference type="Pfam" id="PF03314">
    <property type="entry name" value="DUF273"/>
    <property type="match status" value="2"/>
</dbReference>
<proteinExistence type="predicted"/>
<evidence type="ECO:0000256" key="1">
    <source>
        <dbReference type="SAM" id="SignalP"/>
    </source>
</evidence>
<keyword evidence="1" id="KW-0732">Signal</keyword>
<accession>A0A0K0D992</accession>
<feature type="signal peptide" evidence="1">
    <location>
        <begin position="1"/>
        <end position="22"/>
    </location>
</feature>
<dbReference type="Proteomes" id="UP000035642">
    <property type="component" value="Unassembled WGS sequence"/>
</dbReference>
<protein>
    <submittedName>
        <fullName evidence="3">Nucleotid_trans domain-containing protein</fullName>
    </submittedName>
</protein>
<keyword evidence="2" id="KW-1185">Reference proteome</keyword>
<evidence type="ECO:0000313" key="3">
    <source>
        <dbReference type="WBParaSite" id="ACAC_0000667301-mRNA-1"/>
    </source>
</evidence>
<reference evidence="2" key="1">
    <citation type="submission" date="2012-09" db="EMBL/GenBank/DDBJ databases">
        <authorList>
            <person name="Martin A.A."/>
        </authorList>
    </citation>
    <scope>NUCLEOTIDE SEQUENCE</scope>
</reference>
<dbReference type="PANTHER" id="PTHR31562:SF2">
    <property type="entry name" value="NUCLEOTIDE-DIPHOSPHO-SUGAR TRANSFERASE"/>
    <property type="match status" value="1"/>
</dbReference>
<sequence length="318" mass="36894">LFFVFFIHFSFIHPILLSGAKTAISIVVLVQYASNKEQYKEAQDTVQCYALHHRYPLHLIVVEENATLSRTCPQNDFMFQRHCVVAHLMFAWPEEWFLFLDADMAIINPNHLIEEYIPSDPASAIVSYELPLQENSRKRCESFWATANHRKKVVLFRDYDSLSMYEVCMQLILASNSLQHILILQKVLGTAWARDGWLTNSVWCDKDFILHGWQKRRKDKMRFAGWHSPVVDGYWDNALCRTPHAHLNWSFSILHAQLRFTSGIRSVIGNESVVTKYKDSFIASTRAIQMRLDKAIRNVRSNFEGIQVLLEQANGAES</sequence>
<dbReference type="PANTHER" id="PTHR31562">
    <property type="entry name" value="PROTEIN CBG18972"/>
    <property type="match status" value="1"/>
</dbReference>